<dbReference type="GeneID" id="55971331"/>
<sequence>MMRRRCQACPGTVDLEPCSGCGLAYYCARSKSSSRSGEERRLHGGGQGEQGKTAEHDVACKALAQARGLVALEEAKLRESSANSVGGLFSAPPRVFEDHAGYFWDIAETREYLRARLAYTEALLALGTLDAAELVVSEYDDMLRLSQWDMLDIRHRLLGQLARLGRGERCYELVKIWLLEDMIGDEGSNNVLQVAARPARSNSISSSDGATSATTTDLFEDPSTVLGPAEPYFELLKLVPVLVIKIGLWLNLREMHQAYGLRSTLPPEMVCTVQMELAGPAVRANDAVMSAVRSGKSLLPHEREMRLQAASIARAVTKAQGGREFWDLMSLTSDPYEKIDESLESGYCTVQPAHAAFRYNHVSFLEMPLGVWAVESMLRDDGVADMPDYDTPDHAWDGSDEDMGSGK</sequence>
<dbReference type="AlphaFoldDB" id="A0A9P4YXR0"/>
<comment type="caution">
    <text evidence="1">The sequence shown here is derived from an EMBL/GenBank/DDBJ whole genome shotgun (WGS) entry which is preliminary data.</text>
</comment>
<name>A0A9P4YXR0_9HYPO</name>
<dbReference type="Proteomes" id="UP000749293">
    <property type="component" value="Unassembled WGS sequence"/>
</dbReference>
<proteinExistence type="predicted"/>
<evidence type="ECO:0000313" key="2">
    <source>
        <dbReference type="Proteomes" id="UP000749293"/>
    </source>
</evidence>
<dbReference type="RefSeq" id="XP_035323089.1">
    <property type="nucleotide sequence ID" value="XM_035467077.1"/>
</dbReference>
<accession>A0A9P4YXR0</accession>
<organism evidence="1 2">
    <name type="scientific">Geosmithia morbida</name>
    <dbReference type="NCBI Taxonomy" id="1094350"/>
    <lineage>
        <taxon>Eukaryota</taxon>
        <taxon>Fungi</taxon>
        <taxon>Dikarya</taxon>
        <taxon>Ascomycota</taxon>
        <taxon>Pezizomycotina</taxon>
        <taxon>Sordariomycetes</taxon>
        <taxon>Hypocreomycetidae</taxon>
        <taxon>Hypocreales</taxon>
        <taxon>Bionectriaceae</taxon>
        <taxon>Geosmithia</taxon>
    </lineage>
</organism>
<evidence type="ECO:0000313" key="1">
    <source>
        <dbReference type="EMBL" id="KAF4124437.1"/>
    </source>
</evidence>
<reference evidence="1" key="1">
    <citation type="submission" date="2020-03" db="EMBL/GenBank/DDBJ databases">
        <title>Site-based positive gene gene selection in Geosmithia morbida across the United States reveals a broad range of putative effectors and factors for local host and environmental adapation.</title>
        <authorList>
            <person name="Onufrak A."/>
            <person name="Murdoch R.W."/>
            <person name="Gazis R."/>
            <person name="Huff M."/>
            <person name="Staton M."/>
            <person name="Klingeman W."/>
            <person name="Hadziabdic D."/>
        </authorList>
    </citation>
    <scope>NUCLEOTIDE SEQUENCE</scope>
    <source>
        <strain evidence="1">1262</strain>
    </source>
</reference>
<dbReference type="EMBL" id="JAANYQ010000004">
    <property type="protein sequence ID" value="KAF4124437.1"/>
    <property type="molecule type" value="Genomic_DNA"/>
</dbReference>
<protein>
    <submittedName>
        <fullName evidence="1">MYND finger</fullName>
    </submittedName>
</protein>
<dbReference type="OrthoDB" id="5952526at2759"/>
<keyword evidence="2" id="KW-1185">Reference proteome</keyword>
<gene>
    <name evidence="1" type="ORF">GMORB2_5103</name>
</gene>